<dbReference type="EMBL" id="LUKF01000016">
    <property type="protein sequence ID" value="KYG62038.1"/>
    <property type="molecule type" value="Genomic_DNA"/>
</dbReference>
<dbReference type="AlphaFoldDB" id="A0A150WG14"/>
<dbReference type="OrthoDB" id="5289585at2"/>
<dbReference type="Proteomes" id="UP000075391">
    <property type="component" value="Unassembled WGS sequence"/>
</dbReference>
<gene>
    <name evidence="1" type="ORF">AZI85_07490</name>
</gene>
<evidence type="ECO:0000313" key="1">
    <source>
        <dbReference type="EMBL" id="KYG62038.1"/>
    </source>
</evidence>
<dbReference type="RefSeq" id="WP_063244152.1">
    <property type="nucleotide sequence ID" value="NZ_LUKF01000016.1"/>
</dbReference>
<proteinExistence type="predicted"/>
<name>A0A150WG14_BDEBC</name>
<accession>A0A150WG14</accession>
<protein>
    <submittedName>
        <fullName evidence="1">Uncharacterized protein</fullName>
    </submittedName>
</protein>
<evidence type="ECO:0000313" key="2">
    <source>
        <dbReference type="Proteomes" id="UP000075391"/>
    </source>
</evidence>
<sequence>MFIDVVRPEAWEELNDQVKAALGLEPKARARSFPGIASAVFEISQSTAQFMSHKKAMGVILGQTSVFEGLLPYYYKETYEVAALSHLKLHDVKEWVESLKKETCFVLFAEDHPVTGEVYPFAEELDKLLNEKRIFSFRVSHARHFQEAIAIRPYTVRLCSYSPSVAVAVAGERFRSPAMIAQNMSWNAEAFLKELSDARREHQNNPLLVENFEKEISAKAQPYFKCGTPRLFDRAVFTFSDVSAEAVAENLFKKLGLSKTEGWQKMASTNMCHWSAIKMFRHWWEPTPSLEQLRGLLIVGLDLLNTKDFAKLVISSYEEVKLQQSWDV</sequence>
<reference evidence="1 2" key="1">
    <citation type="submission" date="2016-03" db="EMBL/GenBank/DDBJ databases">
        <authorList>
            <person name="Ploux O."/>
        </authorList>
    </citation>
    <scope>NUCLEOTIDE SEQUENCE [LARGE SCALE GENOMIC DNA]</scope>
    <source>
        <strain evidence="1 2">BER2</strain>
    </source>
</reference>
<organism evidence="1 2">
    <name type="scientific">Bdellovibrio bacteriovorus</name>
    <dbReference type="NCBI Taxonomy" id="959"/>
    <lineage>
        <taxon>Bacteria</taxon>
        <taxon>Pseudomonadati</taxon>
        <taxon>Bdellovibrionota</taxon>
        <taxon>Bdellovibrionia</taxon>
        <taxon>Bdellovibrionales</taxon>
        <taxon>Pseudobdellovibrionaceae</taxon>
        <taxon>Bdellovibrio</taxon>
    </lineage>
</organism>
<comment type="caution">
    <text evidence="1">The sequence shown here is derived from an EMBL/GenBank/DDBJ whole genome shotgun (WGS) entry which is preliminary data.</text>
</comment>